<dbReference type="EMBL" id="VXIV02001465">
    <property type="protein sequence ID" value="KAF6032962.1"/>
    <property type="molecule type" value="Genomic_DNA"/>
</dbReference>
<dbReference type="GO" id="GO:0008292">
    <property type="term" value="P:acetylcholine biosynthetic process"/>
    <property type="evidence" value="ECO:0007669"/>
    <property type="project" value="TreeGrafter"/>
</dbReference>
<sequence length="545" mass="59192">MSLNIWGLVSVIIFYLIILILGIIAGRRARHSESNANSEEVMLAGRNIGKFVGVFTMTATWVGGGYINGTSEMVYSAKRGDGSGLIWVQAPVGFALSLVVGGLFYAKKMRSAGYVTMIDPLSQKFGSIMGGLLVLPALCGEIFWSASILSALGSSLAVIVGIQTWVSIIISAAIALMYTVMGGLYSVAYTDIIQLAFIFIGLVIATPFTLTNKAVTSITTTASEEGGGWLGYVNGVGWGLYIDFALLLIFGGIPWQVYFQRVLASKTAEGAQLLSFLGAVGCIIMAIPPALIGAAGYSTDWNLTDYASELNENGDINDYRLILPLVLQHLTPPVVAVIGLGAVSAAVMSSADSSMLSSSSMFARNIWKMIFRPRASEREIVWVMRGAQLVFCIIATTMAIYIKSIYGLFVLCADFVYVVLFPQLTLVLYVPWINTYGAALGFVSSLLLRLLGGEYYLSFPAVIAWPWYDREYNLQHFPFRTVCMLIGLLVNVAVSYLLHWLFTSGRLPDKYDVLNAVVNDCNDDLATTHHMGENGIDNYAMETQS</sequence>
<comment type="caution">
    <text evidence="15">The sequence shown here is derived from an EMBL/GenBank/DDBJ whole genome shotgun (WGS) entry which is preliminary data.</text>
</comment>
<dbReference type="GO" id="GO:0005307">
    <property type="term" value="F:choline:sodium symporter activity"/>
    <property type="evidence" value="ECO:0007669"/>
    <property type="project" value="TreeGrafter"/>
</dbReference>
<feature type="transmembrane region" description="Helical" evidence="14">
    <location>
        <begin position="380"/>
        <end position="402"/>
    </location>
</feature>
<organism evidence="15 16">
    <name type="scientific">Bugula neritina</name>
    <name type="common">Brown bryozoan</name>
    <name type="synonym">Sertularia neritina</name>
    <dbReference type="NCBI Taxonomy" id="10212"/>
    <lineage>
        <taxon>Eukaryota</taxon>
        <taxon>Metazoa</taxon>
        <taxon>Spiralia</taxon>
        <taxon>Lophotrochozoa</taxon>
        <taxon>Bryozoa</taxon>
        <taxon>Gymnolaemata</taxon>
        <taxon>Cheilostomatida</taxon>
        <taxon>Flustrina</taxon>
        <taxon>Buguloidea</taxon>
        <taxon>Bugulidae</taxon>
        <taxon>Bugula</taxon>
    </lineage>
</organism>
<feature type="transmembrane region" description="Helical" evidence="14">
    <location>
        <begin position="125"/>
        <end position="144"/>
    </location>
</feature>
<dbReference type="FunFam" id="1.20.1730.10:FF:000008">
    <property type="entry name" value="High affinity choline transporter 1"/>
    <property type="match status" value="1"/>
</dbReference>
<feature type="transmembrane region" description="Helical" evidence="14">
    <location>
        <begin position="238"/>
        <end position="259"/>
    </location>
</feature>
<proteinExistence type="inferred from homology"/>
<keyword evidence="3" id="KW-0813">Transport</keyword>
<feature type="transmembrane region" description="Helical" evidence="14">
    <location>
        <begin position="334"/>
        <end position="359"/>
    </location>
</feature>
<keyword evidence="10 14" id="KW-0472">Membrane</keyword>
<evidence type="ECO:0000313" key="15">
    <source>
        <dbReference type="EMBL" id="KAF6032962.1"/>
    </source>
</evidence>
<dbReference type="Pfam" id="PF00474">
    <property type="entry name" value="SSF"/>
    <property type="match status" value="1"/>
</dbReference>
<keyword evidence="8" id="KW-0915">Sodium</keyword>
<evidence type="ECO:0000256" key="8">
    <source>
        <dbReference type="ARBA" id="ARBA00023053"/>
    </source>
</evidence>
<dbReference type="Gene3D" id="1.20.1730.10">
    <property type="entry name" value="Sodium/glucose cotransporter"/>
    <property type="match status" value="1"/>
</dbReference>
<feature type="transmembrane region" description="Helical" evidence="14">
    <location>
        <begin position="192"/>
        <end position="210"/>
    </location>
</feature>
<comment type="similarity">
    <text evidence="2 13">Belongs to the sodium:solute symporter (SSF) (TC 2.A.21) family.</text>
</comment>
<feature type="transmembrane region" description="Helical" evidence="14">
    <location>
        <begin position="86"/>
        <end position="105"/>
    </location>
</feature>
<dbReference type="Proteomes" id="UP000593567">
    <property type="component" value="Unassembled WGS sequence"/>
</dbReference>
<dbReference type="PANTHER" id="PTHR45897">
    <property type="entry name" value="HIGH-AFFINITY CHOLINE TRANSPORTER 1"/>
    <property type="match status" value="1"/>
</dbReference>
<evidence type="ECO:0000256" key="6">
    <source>
        <dbReference type="ARBA" id="ARBA00022979"/>
    </source>
</evidence>
<feature type="transmembrane region" description="Helical" evidence="14">
    <location>
        <begin position="156"/>
        <end position="180"/>
    </location>
</feature>
<keyword evidence="9" id="KW-0406">Ion transport</keyword>
<evidence type="ECO:0000256" key="4">
    <source>
        <dbReference type="ARBA" id="ARBA00022692"/>
    </source>
</evidence>
<keyword evidence="5" id="KW-0769">Symport</keyword>
<dbReference type="AlphaFoldDB" id="A0A7J7K2V0"/>
<feature type="transmembrane region" description="Helical" evidence="14">
    <location>
        <begin position="408"/>
        <end position="429"/>
    </location>
</feature>
<dbReference type="PANTHER" id="PTHR45897:SF4">
    <property type="entry name" value="HIGH-AFFINITY CHOLINE TRANSPORTER 1"/>
    <property type="match status" value="1"/>
</dbReference>
<dbReference type="InterPro" id="IPR038377">
    <property type="entry name" value="Na/Glc_symporter_sf"/>
</dbReference>
<evidence type="ECO:0000256" key="1">
    <source>
        <dbReference type="ARBA" id="ARBA00004141"/>
    </source>
</evidence>
<feature type="transmembrane region" description="Helical" evidence="14">
    <location>
        <begin position="271"/>
        <end position="297"/>
    </location>
</feature>
<evidence type="ECO:0000256" key="13">
    <source>
        <dbReference type="RuleBase" id="RU362091"/>
    </source>
</evidence>
<keyword evidence="16" id="KW-1185">Reference proteome</keyword>
<dbReference type="InterPro" id="IPR052244">
    <property type="entry name" value="Choline_transporter"/>
</dbReference>
<evidence type="ECO:0000256" key="12">
    <source>
        <dbReference type="ARBA" id="ARBA00023201"/>
    </source>
</evidence>
<evidence type="ECO:0000256" key="5">
    <source>
        <dbReference type="ARBA" id="ARBA00022847"/>
    </source>
</evidence>
<dbReference type="CDD" id="cd11474">
    <property type="entry name" value="SLC5sbd_CHT"/>
    <property type="match status" value="1"/>
</dbReference>
<comment type="subcellular location">
    <subcellularLocation>
        <location evidence="1">Membrane</location>
        <topology evidence="1">Multi-pass membrane protein</topology>
    </subcellularLocation>
</comment>
<gene>
    <name evidence="15" type="ORF">EB796_008758</name>
</gene>
<evidence type="ECO:0000256" key="9">
    <source>
        <dbReference type="ARBA" id="ARBA00023065"/>
    </source>
</evidence>
<keyword evidence="4 14" id="KW-0812">Transmembrane</keyword>
<keyword evidence="6" id="KW-0530">Neurotransmitter biosynthesis</keyword>
<feature type="transmembrane region" description="Helical" evidence="14">
    <location>
        <begin position="47"/>
        <end position="66"/>
    </location>
</feature>
<protein>
    <recommendedName>
        <fullName evidence="17">SLC5A7</fullName>
    </recommendedName>
</protein>
<dbReference type="GO" id="GO:0005886">
    <property type="term" value="C:plasma membrane"/>
    <property type="evidence" value="ECO:0007669"/>
    <property type="project" value="TreeGrafter"/>
</dbReference>
<keyword evidence="12" id="KW-0739">Sodium transport</keyword>
<evidence type="ECO:0000256" key="14">
    <source>
        <dbReference type="SAM" id="Phobius"/>
    </source>
</evidence>
<evidence type="ECO:0000256" key="3">
    <source>
        <dbReference type="ARBA" id="ARBA00022448"/>
    </source>
</evidence>
<feature type="transmembrane region" description="Helical" evidence="14">
    <location>
        <begin position="436"/>
        <end position="457"/>
    </location>
</feature>
<feature type="transmembrane region" description="Helical" evidence="14">
    <location>
        <begin position="6"/>
        <end position="26"/>
    </location>
</feature>
<keyword evidence="7 14" id="KW-1133">Transmembrane helix</keyword>
<accession>A0A7J7K2V0</accession>
<evidence type="ECO:0000313" key="16">
    <source>
        <dbReference type="Proteomes" id="UP000593567"/>
    </source>
</evidence>
<evidence type="ECO:0000256" key="7">
    <source>
        <dbReference type="ARBA" id="ARBA00022989"/>
    </source>
</evidence>
<dbReference type="OrthoDB" id="546820at2759"/>
<evidence type="ECO:0000256" key="11">
    <source>
        <dbReference type="ARBA" id="ARBA00023180"/>
    </source>
</evidence>
<dbReference type="PROSITE" id="PS50283">
    <property type="entry name" value="NA_SOLUT_SYMP_3"/>
    <property type="match status" value="1"/>
</dbReference>
<evidence type="ECO:0000256" key="10">
    <source>
        <dbReference type="ARBA" id="ARBA00023136"/>
    </source>
</evidence>
<dbReference type="InterPro" id="IPR001734">
    <property type="entry name" value="Na/solute_symporter"/>
</dbReference>
<keyword evidence="11" id="KW-0325">Glycoprotein</keyword>
<evidence type="ECO:0000256" key="2">
    <source>
        <dbReference type="ARBA" id="ARBA00006434"/>
    </source>
</evidence>
<name>A0A7J7K2V0_BUGNE</name>
<evidence type="ECO:0008006" key="17">
    <source>
        <dbReference type="Google" id="ProtNLM"/>
    </source>
</evidence>
<reference evidence="15" key="1">
    <citation type="submission" date="2020-06" db="EMBL/GenBank/DDBJ databases">
        <title>Draft genome of Bugula neritina, a colonial animal packing powerful symbionts and potential medicines.</title>
        <authorList>
            <person name="Rayko M."/>
        </authorList>
    </citation>
    <scope>NUCLEOTIDE SEQUENCE [LARGE SCALE GENOMIC DNA]</scope>
    <source>
        <strain evidence="15">Kwan_BN1</strain>
    </source>
</reference>
<feature type="transmembrane region" description="Helical" evidence="14">
    <location>
        <begin position="477"/>
        <end position="502"/>
    </location>
</feature>